<keyword evidence="1" id="KW-0732">Signal</keyword>
<dbReference type="Pfam" id="PF22113">
    <property type="entry name" value="Mtrc-MtrF_II-IV_dom"/>
    <property type="match status" value="1"/>
</dbReference>
<keyword evidence="2" id="KW-1133">Transmembrane helix</keyword>
<keyword evidence="2" id="KW-0812">Transmembrane</keyword>
<feature type="domain" description="Outer membrane cytochrome MtrC/MtrF-like" evidence="3">
    <location>
        <begin position="214"/>
        <end position="384"/>
    </location>
</feature>
<proteinExistence type="predicted"/>
<dbReference type="AlphaFoldDB" id="A0A1W1CAA0"/>
<dbReference type="SUPFAM" id="SSF48695">
    <property type="entry name" value="Multiheme cytochromes"/>
    <property type="match status" value="2"/>
</dbReference>
<dbReference type="PANTHER" id="PTHR35038">
    <property type="entry name" value="DISSIMILATORY SULFITE REDUCTASE SIRA"/>
    <property type="match status" value="1"/>
</dbReference>
<dbReference type="InterPro" id="IPR036280">
    <property type="entry name" value="Multihaem_cyt_sf"/>
</dbReference>
<name>A0A1W1CAA0_9ZZZZ</name>
<dbReference type="GO" id="GO:0016491">
    <property type="term" value="F:oxidoreductase activity"/>
    <property type="evidence" value="ECO:0007669"/>
    <property type="project" value="TreeGrafter"/>
</dbReference>
<keyword evidence="2" id="KW-0472">Membrane</keyword>
<evidence type="ECO:0000256" key="1">
    <source>
        <dbReference type="ARBA" id="ARBA00022729"/>
    </source>
</evidence>
<dbReference type="PANTHER" id="PTHR35038:SF8">
    <property type="entry name" value="C-TYPE POLYHEME CYTOCHROME OMCC"/>
    <property type="match status" value="1"/>
</dbReference>
<dbReference type="InterPro" id="IPR054337">
    <property type="entry name" value="Mtrc-MtrF-like_dom_II/IV"/>
</dbReference>
<dbReference type="EMBL" id="FPHC01000067">
    <property type="protein sequence ID" value="SFV62694.1"/>
    <property type="molecule type" value="Genomic_DNA"/>
</dbReference>
<reference evidence="4" key="1">
    <citation type="submission" date="2016-10" db="EMBL/GenBank/DDBJ databases">
        <authorList>
            <person name="de Groot N.N."/>
        </authorList>
    </citation>
    <scope>NUCLEOTIDE SEQUENCE</scope>
</reference>
<dbReference type="InterPro" id="IPR051829">
    <property type="entry name" value="Multiheme_Cytochr_ET"/>
</dbReference>
<feature type="transmembrane region" description="Helical" evidence="2">
    <location>
        <begin position="772"/>
        <end position="791"/>
    </location>
</feature>
<evidence type="ECO:0000313" key="4">
    <source>
        <dbReference type="EMBL" id="SFV62694.1"/>
    </source>
</evidence>
<sequence length="798" mass="88883">MKKIILISMLLSWLVAENNQTDTVTNSCLECHKGIEDIRDHESGMMKAIFKMADEAGIKGNDCVVCHGGNPKESTKELAHSGTIEYFKNHKGPKAFYPYPASPWINKNTCGVCHPKQVSAQENNLMATEQGKIHGALWGFGGKDGYNHSYSNFGGKSVDPHQRLGTERYRKYMQKLKSIEPQGFFDVTKELPPAPTAEEIEEDPSLSVYTYLRQECLRCHTGGKGRKRRGDYRGTGCSSCHIPYSNAGLYEGKDRSIPKKEDGHLLVHSIQSSSKVKVKVHDINYSGIPVETCTTCHNRGKRIGVSYQGLMESGYQATFDEKGNGQPKLHTKRYLHLTEDIHYSKGMLCQDCHTSNDMHGDGFFRGANLGAVEIECQDCHGTTTKYPWELPLGYSDEFATTPKTGKARGTTKTLAEYLKQGSIPKDKGDGFLLSARGNPLTKAVKKGNKVIMHLSSGKVVELKPLKLLKEQKRISKEGLVAMDSIKAHGDRLECYTCHATWAPQCYGCHVKIDYSQGKQNPDYLKASKHHHNGKTGEMTNLKDFLVDGKVTETRSYLRWEDPALSQNGEGRVSPTIPGCQVTLTVIGKKGNALYQNHIFKIKNVEDAGKEGINSITMSPVQPHTITKKSRTCESCHTSDKAMGYGINGGRYFSDPSKTTMVDLMDNNRKVLAHQVDEQIPATPNLKHDYSVMIDKNGKQVQTVGNHWKLSQALDNRTREKLDRRGVCLSCHQSIPEGNLAISAMGHIAKMAKLKIDNPMHKNIVNKSLNISAWVQAGVPLVIGLFGVWFLWRRRRSKS</sequence>
<dbReference type="Gene3D" id="1.10.1130.10">
    <property type="entry name" value="Flavocytochrome C3, Chain A"/>
    <property type="match status" value="2"/>
</dbReference>
<evidence type="ECO:0000259" key="3">
    <source>
        <dbReference type="Pfam" id="PF22113"/>
    </source>
</evidence>
<accession>A0A1W1CAA0</accession>
<organism evidence="4">
    <name type="scientific">hydrothermal vent metagenome</name>
    <dbReference type="NCBI Taxonomy" id="652676"/>
    <lineage>
        <taxon>unclassified sequences</taxon>
        <taxon>metagenomes</taxon>
        <taxon>ecological metagenomes</taxon>
    </lineage>
</organism>
<evidence type="ECO:0000256" key="2">
    <source>
        <dbReference type="SAM" id="Phobius"/>
    </source>
</evidence>
<gene>
    <name evidence="4" type="ORF">MNB_SV-6-494</name>
</gene>
<protein>
    <submittedName>
        <fullName evidence="4">Cytochrome c family protein</fullName>
    </submittedName>
</protein>